<feature type="compositionally biased region" description="Low complexity" evidence="1">
    <location>
        <begin position="17"/>
        <end position="26"/>
    </location>
</feature>
<accession>A0AAD8BWT4</accession>
<dbReference type="AlphaFoldDB" id="A0AAD8BWT4"/>
<comment type="caution">
    <text evidence="2">The sequence shown here is derived from an EMBL/GenBank/DDBJ whole genome shotgun (WGS) entry which is preliminary data.</text>
</comment>
<reference evidence="2" key="2">
    <citation type="submission" date="2023-04" db="EMBL/GenBank/DDBJ databases">
        <authorList>
            <person name="Bu L."/>
            <person name="Lu L."/>
            <person name="Laidemitt M.R."/>
            <person name="Zhang S.M."/>
            <person name="Mutuku M."/>
            <person name="Mkoji G."/>
            <person name="Steinauer M."/>
            <person name="Loker E.S."/>
        </authorList>
    </citation>
    <scope>NUCLEOTIDE SEQUENCE</scope>
    <source>
        <strain evidence="2">KasaAsao</strain>
        <tissue evidence="2">Whole Snail</tissue>
    </source>
</reference>
<dbReference type="Proteomes" id="UP001233172">
    <property type="component" value="Unassembled WGS sequence"/>
</dbReference>
<evidence type="ECO:0000313" key="3">
    <source>
        <dbReference type="Proteomes" id="UP001233172"/>
    </source>
</evidence>
<protein>
    <submittedName>
        <fullName evidence="2">Uncharacterized protein</fullName>
    </submittedName>
</protein>
<gene>
    <name evidence="2" type="ORF">Bpfe_009421</name>
</gene>
<name>A0AAD8BWT4_BIOPF</name>
<sequence>MSQHYLKRCKLVPPKPLKVAPNPLKVAPKPLTKAPESGTKVPESGNKGPESGTKAPESGTNSFGGRRKRRLSRSSPHDTHIPNISPT</sequence>
<proteinExistence type="predicted"/>
<evidence type="ECO:0000313" key="2">
    <source>
        <dbReference type="EMBL" id="KAK0061260.1"/>
    </source>
</evidence>
<evidence type="ECO:0000256" key="1">
    <source>
        <dbReference type="SAM" id="MobiDB-lite"/>
    </source>
</evidence>
<reference evidence="2" key="1">
    <citation type="journal article" date="2023" name="PLoS Negl. Trop. Dis.">
        <title>A genome sequence for Biomphalaria pfeifferi, the major vector snail for the human-infecting parasite Schistosoma mansoni.</title>
        <authorList>
            <person name="Bu L."/>
            <person name="Lu L."/>
            <person name="Laidemitt M.R."/>
            <person name="Zhang S.M."/>
            <person name="Mutuku M."/>
            <person name="Mkoji G."/>
            <person name="Steinauer M."/>
            <person name="Loker E.S."/>
        </authorList>
    </citation>
    <scope>NUCLEOTIDE SEQUENCE</scope>
    <source>
        <strain evidence="2">KasaAsao</strain>
    </source>
</reference>
<dbReference type="EMBL" id="JASAOG010000031">
    <property type="protein sequence ID" value="KAK0061260.1"/>
    <property type="molecule type" value="Genomic_DNA"/>
</dbReference>
<feature type="region of interest" description="Disordered" evidence="1">
    <location>
        <begin position="14"/>
        <end position="87"/>
    </location>
</feature>
<keyword evidence="3" id="KW-1185">Reference proteome</keyword>
<organism evidence="2 3">
    <name type="scientific">Biomphalaria pfeifferi</name>
    <name type="common">Bloodfluke planorb</name>
    <name type="synonym">Freshwater snail</name>
    <dbReference type="NCBI Taxonomy" id="112525"/>
    <lineage>
        <taxon>Eukaryota</taxon>
        <taxon>Metazoa</taxon>
        <taxon>Spiralia</taxon>
        <taxon>Lophotrochozoa</taxon>
        <taxon>Mollusca</taxon>
        <taxon>Gastropoda</taxon>
        <taxon>Heterobranchia</taxon>
        <taxon>Euthyneura</taxon>
        <taxon>Panpulmonata</taxon>
        <taxon>Hygrophila</taxon>
        <taxon>Lymnaeoidea</taxon>
        <taxon>Planorbidae</taxon>
        <taxon>Biomphalaria</taxon>
    </lineage>
</organism>